<evidence type="ECO:0000259" key="11">
    <source>
        <dbReference type="Pfam" id="PF00593"/>
    </source>
</evidence>
<dbReference type="Pfam" id="PF00593">
    <property type="entry name" value="TonB_dep_Rec_b-barrel"/>
    <property type="match status" value="1"/>
</dbReference>
<keyword evidence="4 8" id="KW-0812">Transmembrane</keyword>
<feature type="signal peptide" evidence="10">
    <location>
        <begin position="1"/>
        <end position="20"/>
    </location>
</feature>
<keyword evidence="6 8" id="KW-0472">Membrane</keyword>
<evidence type="ECO:0000259" key="12">
    <source>
        <dbReference type="Pfam" id="PF07715"/>
    </source>
</evidence>
<keyword evidence="2 8" id="KW-0813">Transport</keyword>
<dbReference type="InterPro" id="IPR039426">
    <property type="entry name" value="TonB-dep_rcpt-like"/>
</dbReference>
<evidence type="ECO:0000256" key="6">
    <source>
        <dbReference type="ARBA" id="ARBA00023136"/>
    </source>
</evidence>
<dbReference type="Pfam" id="PF07715">
    <property type="entry name" value="Plug"/>
    <property type="match status" value="1"/>
</dbReference>
<dbReference type="InterPro" id="IPR012910">
    <property type="entry name" value="Plug_dom"/>
</dbReference>
<dbReference type="STRING" id="1465490.SAMN05444277_11436"/>
<dbReference type="Proteomes" id="UP000199031">
    <property type="component" value="Unassembled WGS sequence"/>
</dbReference>
<dbReference type="SUPFAM" id="SSF49464">
    <property type="entry name" value="Carboxypeptidase regulatory domain-like"/>
    <property type="match status" value="1"/>
</dbReference>
<evidence type="ECO:0000256" key="7">
    <source>
        <dbReference type="ARBA" id="ARBA00023237"/>
    </source>
</evidence>
<reference evidence="13 14" key="1">
    <citation type="submission" date="2016-10" db="EMBL/GenBank/DDBJ databases">
        <authorList>
            <person name="de Groot N.N."/>
        </authorList>
    </citation>
    <scope>NUCLEOTIDE SEQUENCE [LARGE SCALE GENOMIC DNA]</scope>
    <source>
        <strain evidence="13 14">DSM 28286</strain>
    </source>
</reference>
<dbReference type="PROSITE" id="PS52016">
    <property type="entry name" value="TONB_DEPENDENT_REC_3"/>
    <property type="match status" value="1"/>
</dbReference>
<accession>A0A1I5YU12</accession>
<dbReference type="GO" id="GO:0009279">
    <property type="term" value="C:cell outer membrane"/>
    <property type="evidence" value="ECO:0007669"/>
    <property type="project" value="UniProtKB-SubCell"/>
</dbReference>
<evidence type="ECO:0000313" key="13">
    <source>
        <dbReference type="EMBL" id="SFQ47758.1"/>
    </source>
</evidence>
<keyword evidence="14" id="KW-1185">Reference proteome</keyword>
<comment type="subcellular location">
    <subcellularLocation>
        <location evidence="1 8">Cell outer membrane</location>
        <topology evidence="1 8">Multi-pass membrane protein</topology>
    </subcellularLocation>
</comment>
<protein>
    <submittedName>
        <fullName evidence="13">TonB-linked outer membrane protein, SusC/RagA family</fullName>
    </submittedName>
</protein>
<dbReference type="NCBIfam" id="TIGR04056">
    <property type="entry name" value="OMP_RagA_SusC"/>
    <property type="match status" value="1"/>
</dbReference>
<dbReference type="InterPro" id="IPR036942">
    <property type="entry name" value="Beta-barrel_TonB_sf"/>
</dbReference>
<dbReference type="OrthoDB" id="609136at2"/>
<evidence type="ECO:0000256" key="9">
    <source>
        <dbReference type="RuleBase" id="RU003357"/>
    </source>
</evidence>
<evidence type="ECO:0000256" key="3">
    <source>
        <dbReference type="ARBA" id="ARBA00022452"/>
    </source>
</evidence>
<comment type="similarity">
    <text evidence="8 9">Belongs to the TonB-dependent receptor family.</text>
</comment>
<evidence type="ECO:0000256" key="10">
    <source>
        <dbReference type="SAM" id="SignalP"/>
    </source>
</evidence>
<dbReference type="AlphaFoldDB" id="A0A1I5YU12"/>
<evidence type="ECO:0000256" key="5">
    <source>
        <dbReference type="ARBA" id="ARBA00023077"/>
    </source>
</evidence>
<dbReference type="InterPro" id="IPR000531">
    <property type="entry name" value="Beta-barrel_TonB"/>
</dbReference>
<keyword evidence="7 8" id="KW-0998">Cell outer membrane</keyword>
<dbReference type="InterPro" id="IPR008969">
    <property type="entry name" value="CarboxyPept-like_regulatory"/>
</dbReference>
<evidence type="ECO:0000313" key="14">
    <source>
        <dbReference type="Proteomes" id="UP000199031"/>
    </source>
</evidence>
<dbReference type="InterPro" id="IPR023997">
    <property type="entry name" value="TonB-dep_OMP_SusC/RagA_CS"/>
</dbReference>
<name>A0A1I5YU12_9BACT</name>
<sequence length="1053" mass="115726">MLRSTIITGFFLLLFYGLNAQPGQTITGTVTASDTKQPLEKVAVQEKGTRNSVLTDNTGRYSITLSKGNATLVFSYVGYDTRESGVGSSAILDVALDPSGNALTDVVVTALGIKREVKTLGYASQQVDATQIAQAKQPNLINALQGKVAGVTIQSSGGGPGQGASILIRGVNSISPSNDNQPLFVIDGLPVDNSTFTTGTTGDRGASMPNRLSDLNPDDVESINVLRGGAATALYGLRGANGVIVVTTKSGQAGKMRVSFNASYNIDNVNKIPDIQLKYSQGWMGVYDSTDFWPAWGPTVEEAKKIDPSHPDKLFNNWKHAYNTGHQFRSGVNFSGGSEKITYSSSFSYLKQEGVIPNTFYQGINGRLNGQLKFSEKFKMGTSIYYTNTNGNFYDANRYNEDLVYWTPRWDVRDYLTPQGTMKSYGNDNPIYQTATNKFGSQVNHIISSVNFAYSPVKWLTATYLVGVDQYGDARTATAPGAVGFPGEFIAADNQDYDGKYGTGFVHDYQLNYRQINSNLLLTFDHTWANKFQTTFRVGNDILDRNIKRISAEGSGLDVYNWFSLANAKHTQIDQTRTKYRIIGLYGDLTLGYNNYLYLTLTGRNDWTSSLEMDNRSFFYPSASLSYIFSQHLTMPSWFTYGKFRASLAGIGKDAPPYRTSITYAPSGSPISNNGVDIIRWTRNSNAGSVDLKPEKTTTFEIGTDLSFFKSRLGLNLTLYKSNSKDQIIDVTTTTTTGFGSITLNAGEIENKGIEVTVTGNPVKSKNFNWDISANFSANRNKVLSLYEGLRSIYIGSVFGYGRSTISSYYVPGEPVGNIWGTPVMRYGDDPAIADDAVHANKDLPVLIGDNGFPVYADGTNQKILGNSYPKWLTGLSNTLTYKNWSLYFMWDAQLGVHKYDQFTNFLAAFGESTVTLNRNETIVFDGVTADGKQNTKPVWLGQGVGPDNVDYGAGYYRNIYRGVSENFVEDASWVRLRTATLSYSLPENLIKNSFINNVSLSFTGTNLILITKYKGYDPETRSDAAPGSNLNVSSGFSYPALRSYIFSLNVGF</sequence>
<evidence type="ECO:0000256" key="1">
    <source>
        <dbReference type="ARBA" id="ARBA00004571"/>
    </source>
</evidence>
<evidence type="ECO:0000256" key="4">
    <source>
        <dbReference type="ARBA" id="ARBA00022692"/>
    </source>
</evidence>
<dbReference type="Gene3D" id="2.40.170.20">
    <property type="entry name" value="TonB-dependent receptor, beta-barrel domain"/>
    <property type="match status" value="1"/>
</dbReference>
<evidence type="ECO:0000256" key="8">
    <source>
        <dbReference type="PROSITE-ProRule" id="PRU01360"/>
    </source>
</evidence>
<proteinExistence type="inferred from homology"/>
<dbReference type="NCBIfam" id="TIGR04057">
    <property type="entry name" value="SusC_RagA_signa"/>
    <property type="match status" value="1"/>
</dbReference>
<dbReference type="Gene3D" id="2.60.40.1120">
    <property type="entry name" value="Carboxypeptidase-like, regulatory domain"/>
    <property type="match status" value="1"/>
</dbReference>
<feature type="chain" id="PRO_5011636334" evidence="10">
    <location>
        <begin position="21"/>
        <end position="1053"/>
    </location>
</feature>
<evidence type="ECO:0000256" key="2">
    <source>
        <dbReference type="ARBA" id="ARBA00022448"/>
    </source>
</evidence>
<dbReference type="InterPro" id="IPR037066">
    <property type="entry name" value="Plug_dom_sf"/>
</dbReference>
<gene>
    <name evidence="13" type="ORF">SAMN05444277_11436</name>
</gene>
<dbReference type="InterPro" id="IPR023996">
    <property type="entry name" value="TonB-dep_OMP_SusC/RagA"/>
</dbReference>
<dbReference type="RefSeq" id="WP_090662152.1">
    <property type="nucleotide sequence ID" value="NZ_FOXQ01000014.1"/>
</dbReference>
<keyword evidence="5 9" id="KW-0798">TonB box</keyword>
<organism evidence="13 14">
    <name type="scientific">Parafilimonas terrae</name>
    <dbReference type="NCBI Taxonomy" id="1465490"/>
    <lineage>
        <taxon>Bacteria</taxon>
        <taxon>Pseudomonadati</taxon>
        <taxon>Bacteroidota</taxon>
        <taxon>Chitinophagia</taxon>
        <taxon>Chitinophagales</taxon>
        <taxon>Chitinophagaceae</taxon>
        <taxon>Parafilimonas</taxon>
    </lineage>
</organism>
<dbReference type="EMBL" id="FOXQ01000014">
    <property type="protein sequence ID" value="SFQ47758.1"/>
    <property type="molecule type" value="Genomic_DNA"/>
</dbReference>
<dbReference type="Gene3D" id="2.170.130.10">
    <property type="entry name" value="TonB-dependent receptor, plug domain"/>
    <property type="match status" value="1"/>
</dbReference>
<feature type="domain" description="TonB-dependent receptor-like beta-barrel" evidence="11">
    <location>
        <begin position="391"/>
        <end position="1008"/>
    </location>
</feature>
<keyword evidence="3 8" id="KW-1134">Transmembrane beta strand</keyword>
<dbReference type="Pfam" id="PF13715">
    <property type="entry name" value="CarbopepD_reg_2"/>
    <property type="match status" value="1"/>
</dbReference>
<dbReference type="SUPFAM" id="SSF56935">
    <property type="entry name" value="Porins"/>
    <property type="match status" value="1"/>
</dbReference>
<keyword evidence="10" id="KW-0732">Signal</keyword>
<feature type="domain" description="TonB-dependent receptor plug" evidence="12">
    <location>
        <begin position="120"/>
        <end position="243"/>
    </location>
</feature>